<keyword evidence="5 10" id="KW-0256">Endoplasmic reticulum</keyword>
<feature type="compositionally biased region" description="Polar residues" evidence="11">
    <location>
        <begin position="378"/>
        <end position="387"/>
    </location>
</feature>
<keyword evidence="10" id="KW-0813">Transport</keyword>
<dbReference type="InterPro" id="IPR007594">
    <property type="entry name" value="RFT1"/>
</dbReference>
<evidence type="ECO:0000256" key="5">
    <source>
        <dbReference type="ARBA" id="ARBA00022824"/>
    </source>
</evidence>
<organism evidence="12 13">
    <name type="scientific">Cytospora paraplurivora</name>
    <dbReference type="NCBI Taxonomy" id="2898453"/>
    <lineage>
        <taxon>Eukaryota</taxon>
        <taxon>Fungi</taxon>
        <taxon>Dikarya</taxon>
        <taxon>Ascomycota</taxon>
        <taxon>Pezizomycotina</taxon>
        <taxon>Sordariomycetes</taxon>
        <taxon>Sordariomycetidae</taxon>
        <taxon>Diaporthales</taxon>
        <taxon>Cytosporaceae</taxon>
        <taxon>Cytospora</taxon>
    </lineage>
</organism>
<reference evidence="12 13" key="1">
    <citation type="journal article" date="2023" name="PLoS ONE">
        <title>Cytospora paraplurivora sp. nov. isolated from orchards with fruit tree decline syndrome in Ontario, Canada.</title>
        <authorList>
            <person name="Ilyukhin E."/>
            <person name="Nguyen H.D.T."/>
            <person name="Castle A.J."/>
            <person name="Ellouze W."/>
        </authorList>
    </citation>
    <scope>NUCLEOTIDE SEQUENCE [LARGE SCALE GENOMIC DNA]</scope>
    <source>
        <strain evidence="12 13">FDS-564</strain>
    </source>
</reference>
<dbReference type="GO" id="GO:0006488">
    <property type="term" value="P:dolichol-linked oligosaccharide biosynthetic process"/>
    <property type="evidence" value="ECO:0007669"/>
    <property type="project" value="InterPro"/>
</dbReference>
<dbReference type="AlphaFoldDB" id="A0AAN9YIG9"/>
<feature type="compositionally biased region" description="Low complexity" evidence="11">
    <location>
        <begin position="352"/>
        <end position="363"/>
    </location>
</feature>
<feature type="transmembrane region" description="Helical" evidence="10">
    <location>
        <begin position="125"/>
        <end position="147"/>
    </location>
</feature>
<gene>
    <name evidence="12" type="primary">RFT1</name>
    <name evidence="12" type="ORF">SLS53_002196</name>
</gene>
<feature type="transmembrane region" description="Helical" evidence="10">
    <location>
        <begin position="497"/>
        <end position="518"/>
    </location>
</feature>
<evidence type="ECO:0000313" key="12">
    <source>
        <dbReference type="EMBL" id="KAK7746238.1"/>
    </source>
</evidence>
<feature type="transmembrane region" description="Helical" evidence="10">
    <location>
        <begin position="224"/>
        <end position="246"/>
    </location>
</feature>
<keyword evidence="7 10" id="KW-0472">Membrane</keyword>
<evidence type="ECO:0000256" key="8">
    <source>
        <dbReference type="ARBA" id="ARBA00044793"/>
    </source>
</evidence>
<feature type="transmembrane region" description="Helical" evidence="10">
    <location>
        <begin position="440"/>
        <end position="459"/>
    </location>
</feature>
<feature type="transmembrane region" description="Helical" evidence="10">
    <location>
        <begin position="471"/>
        <end position="491"/>
    </location>
</feature>
<evidence type="ECO:0000256" key="10">
    <source>
        <dbReference type="RuleBase" id="RU365067"/>
    </source>
</evidence>
<dbReference type="PANTHER" id="PTHR13117:SF5">
    <property type="entry name" value="PROTEIN RFT1 HOMOLOG"/>
    <property type="match status" value="1"/>
</dbReference>
<dbReference type="PANTHER" id="PTHR13117">
    <property type="entry name" value="ENDOPLASMIC RETICULUM MULTISPAN TRANSMEMBRANE PROTEIN-RELATED"/>
    <property type="match status" value="1"/>
</dbReference>
<protein>
    <recommendedName>
        <fullName evidence="8 10">Man(5)GlcNAc(2)-PP-dolichol translocation protein RFT1</fullName>
    </recommendedName>
</protein>
<accession>A0AAN9YIG9</accession>
<evidence type="ECO:0000256" key="7">
    <source>
        <dbReference type="ARBA" id="ARBA00023136"/>
    </source>
</evidence>
<evidence type="ECO:0000256" key="4">
    <source>
        <dbReference type="ARBA" id="ARBA00022692"/>
    </source>
</evidence>
<dbReference type="GO" id="GO:0005789">
    <property type="term" value="C:endoplasmic reticulum membrane"/>
    <property type="evidence" value="ECO:0007669"/>
    <property type="project" value="UniProtKB-SubCell"/>
</dbReference>
<feature type="transmembrane region" description="Helical" evidence="10">
    <location>
        <begin position="167"/>
        <end position="186"/>
    </location>
</feature>
<proteinExistence type="inferred from homology"/>
<feature type="region of interest" description="Disordered" evidence="11">
    <location>
        <begin position="352"/>
        <end position="387"/>
    </location>
</feature>
<keyword evidence="13" id="KW-1185">Reference proteome</keyword>
<dbReference type="GO" id="GO:0034203">
    <property type="term" value="P:glycolipid translocation"/>
    <property type="evidence" value="ECO:0007669"/>
    <property type="project" value="TreeGrafter"/>
</dbReference>
<comment type="pathway">
    <text evidence="2">Protein modification; protein glycosylation.</text>
</comment>
<feature type="region of interest" description="Disordered" evidence="11">
    <location>
        <begin position="96"/>
        <end position="119"/>
    </location>
</feature>
<comment type="function">
    <text evidence="9 10">Intramembrane glycolipid transporter that operates in the biosynthetic pathway of dolichol-linked oligosaccharides, the glycan precursors employed in protein asparagine (N)-glycosylation. The sequential addition of sugars to dolichol pyrophosphate produces dolichol-linked oligosaccharides containing fourteen sugars, including two GlcNAcs, nine mannoses and three glucoses. Once assembled, the oligosaccharide is transferred from the lipid to nascent proteins by oligosaccharyltransferases. The assembly of dolichol-linked oligosaccharides begins on the cytosolic side of the endoplasmic reticulum membrane and finishes in its lumen. RFT1 could mediate the translocation of the cytosolically oriented intermediate DolPP-GlcNAc2Man5, produced by ALG11, into the ER lumen where dolichol-linked oligosaccharides assembly continues. However, the intramembrane lipid transporter activity could not be confirmed in vitro.</text>
</comment>
<comment type="caution">
    <text evidence="12">The sequence shown here is derived from an EMBL/GenBank/DDBJ whole genome shotgun (WGS) entry which is preliminary data.</text>
</comment>
<evidence type="ECO:0000256" key="1">
    <source>
        <dbReference type="ARBA" id="ARBA00004477"/>
    </source>
</evidence>
<comment type="caution">
    <text evidence="10">Lacks conserved residue(s) required for the propagation of feature annotation.</text>
</comment>
<evidence type="ECO:0000256" key="6">
    <source>
        <dbReference type="ARBA" id="ARBA00022989"/>
    </source>
</evidence>
<sequence>MAFLANDASYLTTSFFRVYEMAGDGEAKVVRGASLLILLQIVSRAITFIANQLLLRFLTAQLLGVSTQLEVYYLSVLFFARESLRVAIQRQGTISTPAQEPTADKDQAKPPSNGPRSRAQETQAVVNLGYISIALGAAVATLLGWMYLSSVPTATLISTPNLVPAVYIYALASMLELLSEPAFVVMQTRLHFGARATAESAATFAKCLVTLASASWASRSGIQLGVLPFALGQTAYGLGLLGVYVWSGAGLARREGFSLLPARLGGVGREDYVLSLFYGPTVKLASSMMLQSFVKHLLTQGDTFLVSALSTPTAQGVYALANNYGGLAARLVFQPVEESSRGYFSRLLSAGTAAGAPKPAPAALVEKEGKTDRGDSEGAQQPSKGALNQASENLTALLRLYTFVSVPLVTLGPVAAPLVLSLVAGSQWTASGAGQALAAYVYYIPLLAINGLAEAFVASVASESEVNRQSVWMSAFSFVFAASGYVFLRVLNWGAVGLVWANGINMVGRIVWAAWFISGYMKQKGTGWEVTALLPSPLALAAAAVASQVVRRVVNEEAAGAGVRAVMGELVKIAGVAVPFLGACVFAERRFLLECYQRVRGTTAGSPNPK</sequence>
<feature type="transmembrane region" description="Helical" evidence="10">
    <location>
        <begin position="400"/>
        <end position="420"/>
    </location>
</feature>
<evidence type="ECO:0000256" key="11">
    <source>
        <dbReference type="SAM" id="MobiDB-lite"/>
    </source>
</evidence>
<evidence type="ECO:0000313" key="13">
    <source>
        <dbReference type="Proteomes" id="UP001320245"/>
    </source>
</evidence>
<dbReference type="Proteomes" id="UP001320245">
    <property type="component" value="Unassembled WGS sequence"/>
</dbReference>
<evidence type="ECO:0000256" key="9">
    <source>
        <dbReference type="ARBA" id="ARBA00045912"/>
    </source>
</evidence>
<keyword evidence="6 10" id="KW-1133">Transmembrane helix</keyword>
<keyword evidence="4 10" id="KW-0812">Transmembrane</keyword>
<evidence type="ECO:0000256" key="3">
    <source>
        <dbReference type="ARBA" id="ARBA00010288"/>
    </source>
</evidence>
<feature type="transmembrane region" description="Helical" evidence="10">
    <location>
        <begin position="570"/>
        <end position="588"/>
    </location>
</feature>
<dbReference type="Pfam" id="PF04506">
    <property type="entry name" value="Rft-1"/>
    <property type="match status" value="1"/>
</dbReference>
<comment type="subcellular location">
    <subcellularLocation>
        <location evidence="1 10">Endoplasmic reticulum membrane</location>
        <topology evidence="1 10">Multi-pass membrane protein</topology>
    </subcellularLocation>
</comment>
<name>A0AAN9YIG9_9PEZI</name>
<feature type="compositionally biased region" description="Basic and acidic residues" evidence="11">
    <location>
        <begin position="365"/>
        <end position="376"/>
    </location>
</feature>
<comment type="similarity">
    <text evidence="3 10">Belongs to the RFT1 family.</text>
</comment>
<evidence type="ECO:0000256" key="2">
    <source>
        <dbReference type="ARBA" id="ARBA00004922"/>
    </source>
</evidence>
<dbReference type="EMBL" id="JAJSPL020000006">
    <property type="protein sequence ID" value="KAK7746238.1"/>
    <property type="molecule type" value="Genomic_DNA"/>
</dbReference>
<feature type="transmembrane region" description="Helical" evidence="10">
    <location>
        <begin position="60"/>
        <end position="80"/>
    </location>
</feature>